<evidence type="ECO:0000256" key="1">
    <source>
        <dbReference type="SAM" id="MobiDB-lite"/>
    </source>
</evidence>
<organism evidence="2 3">
    <name type="scientific">Mycena indigotica</name>
    <dbReference type="NCBI Taxonomy" id="2126181"/>
    <lineage>
        <taxon>Eukaryota</taxon>
        <taxon>Fungi</taxon>
        <taxon>Dikarya</taxon>
        <taxon>Basidiomycota</taxon>
        <taxon>Agaricomycotina</taxon>
        <taxon>Agaricomycetes</taxon>
        <taxon>Agaricomycetidae</taxon>
        <taxon>Agaricales</taxon>
        <taxon>Marasmiineae</taxon>
        <taxon>Mycenaceae</taxon>
        <taxon>Mycena</taxon>
    </lineage>
</organism>
<dbReference type="Proteomes" id="UP000636479">
    <property type="component" value="Unassembled WGS sequence"/>
</dbReference>
<dbReference type="RefSeq" id="XP_037223138.1">
    <property type="nucleotide sequence ID" value="XM_037360253.1"/>
</dbReference>
<reference evidence="2" key="1">
    <citation type="submission" date="2020-05" db="EMBL/GenBank/DDBJ databases">
        <title>Mycena genomes resolve the evolution of fungal bioluminescence.</title>
        <authorList>
            <person name="Tsai I.J."/>
        </authorList>
    </citation>
    <scope>NUCLEOTIDE SEQUENCE</scope>
    <source>
        <strain evidence="2">171206Taipei</strain>
    </source>
</reference>
<gene>
    <name evidence="2" type="ORF">MIND_00340200</name>
</gene>
<accession>A0A8H6T0Z8</accession>
<protein>
    <submittedName>
        <fullName evidence="2">Uncharacterized protein</fullName>
    </submittedName>
</protein>
<dbReference type="OrthoDB" id="2565191at2759"/>
<sequence>MSSFTFRIPKHRRVAIDDDGAYQPAVTRKRRRKTNDLHFLDTELFPDSQFLVPSSDLLKSIHHLASSYYTDRGQLFNDSRTFRQQQLARRKAKKARKSLDDEENDSEKEPPSREDTTRRRDMYKTMDGSALLAIGMLLQEHVSRALATRIPSDWKPDAPEVNR</sequence>
<feature type="region of interest" description="Disordered" evidence="1">
    <location>
        <begin position="86"/>
        <end position="123"/>
    </location>
</feature>
<comment type="caution">
    <text evidence="2">The sequence shown here is derived from an EMBL/GenBank/DDBJ whole genome shotgun (WGS) entry which is preliminary data.</text>
</comment>
<feature type="compositionally biased region" description="Basic and acidic residues" evidence="1">
    <location>
        <begin position="107"/>
        <end position="123"/>
    </location>
</feature>
<dbReference type="GeneID" id="59342769"/>
<dbReference type="EMBL" id="JACAZF010000003">
    <property type="protein sequence ID" value="KAF7309688.1"/>
    <property type="molecule type" value="Genomic_DNA"/>
</dbReference>
<proteinExistence type="predicted"/>
<keyword evidence="3" id="KW-1185">Reference proteome</keyword>
<evidence type="ECO:0000313" key="3">
    <source>
        <dbReference type="Proteomes" id="UP000636479"/>
    </source>
</evidence>
<evidence type="ECO:0000313" key="2">
    <source>
        <dbReference type="EMBL" id="KAF7309688.1"/>
    </source>
</evidence>
<name>A0A8H6T0Z8_9AGAR</name>
<dbReference type="AlphaFoldDB" id="A0A8H6T0Z8"/>